<sequence length="100" mass="10754">RVFELLVRPGEEYPSVCVGVSRGPSPARPVRFHTINLNSLTSWFAPAAAEPPCPGPVQVTQLDDETVLVLLDRDVKVVTLQGAPARHLAAPDIAFDVAVE</sequence>
<keyword evidence="1" id="KW-0418">Kinase</keyword>
<feature type="non-terminal residue" evidence="1">
    <location>
        <position position="100"/>
    </location>
</feature>
<name>A0A7K4KN15_9AVES</name>
<accession>A0A7K4KN15</accession>
<protein>
    <submittedName>
        <fullName evidence="1">M4K1 kinase</fullName>
    </submittedName>
</protein>
<evidence type="ECO:0000313" key="1">
    <source>
        <dbReference type="EMBL" id="NWI17783.1"/>
    </source>
</evidence>
<feature type="non-terminal residue" evidence="1">
    <location>
        <position position="1"/>
    </location>
</feature>
<dbReference type="AlphaFoldDB" id="A0A7K4KN15"/>
<keyword evidence="2" id="KW-1185">Reference proteome</keyword>
<proteinExistence type="predicted"/>
<dbReference type="EMBL" id="VWPX01014789">
    <property type="protein sequence ID" value="NWI17783.1"/>
    <property type="molecule type" value="Genomic_DNA"/>
</dbReference>
<organism evidence="1 2">
    <name type="scientific">Crypturellus soui</name>
    <dbReference type="NCBI Taxonomy" id="458187"/>
    <lineage>
        <taxon>Eukaryota</taxon>
        <taxon>Metazoa</taxon>
        <taxon>Chordata</taxon>
        <taxon>Craniata</taxon>
        <taxon>Vertebrata</taxon>
        <taxon>Euteleostomi</taxon>
        <taxon>Archelosauria</taxon>
        <taxon>Archosauria</taxon>
        <taxon>Dinosauria</taxon>
        <taxon>Saurischia</taxon>
        <taxon>Theropoda</taxon>
        <taxon>Coelurosauria</taxon>
        <taxon>Aves</taxon>
        <taxon>Palaeognathae</taxon>
        <taxon>Tinamiformes</taxon>
        <taxon>Tinamidae</taxon>
        <taxon>Crypturellus</taxon>
    </lineage>
</organism>
<gene>
    <name evidence="1" type="primary">Map4k1</name>
    <name evidence="1" type="ORF">CRYSOU_R15607</name>
</gene>
<comment type="caution">
    <text evidence="1">The sequence shown here is derived from an EMBL/GenBank/DDBJ whole genome shotgun (WGS) entry which is preliminary data.</text>
</comment>
<dbReference type="GO" id="GO:0016301">
    <property type="term" value="F:kinase activity"/>
    <property type="evidence" value="ECO:0007669"/>
    <property type="project" value="UniProtKB-KW"/>
</dbReference>
<keyword evidence="1" id="KW-0808">Transferase</keyword>
<reference evidence="1 2" key="1">
    <citation type="submission" date="2019-09" db="EMBL/GenBank/DDBJ databases">
        <title>Bird 10,000 Genomes (B10K) Project - Family phase.</title>
        <authorList>
            <person name="Zhang G."/>
        </authorList>
    </citation>
    <scope>NUCLEOTIDE SEQUENCE [LARGE SCALE GENOMIC DNA]</scope>
    <source>
        <strain evidence="1">B10K-MSB-42743</strain>
        <tissue evidence="1">Heart</tissue>
    </source>
</reference>
<dbReference type="Proteomes" id="UP000545332">
    <property type="component" value="Unassembled WGS sequence"/>
</dbReference>
<evidence type="ECO:0000313" key="2">
    <source>
        <dbReference type="Proteomes" id="UP000545332"/>
    </source>
</evidence>
<dbReference type="OrthoDB" id="8693905at2759"/>